<dbReference type="EMBL" id="QEWH01000157">
    <property type="protein sequence ID" value="RBA41816.1"/>
    <property type="molecule type" value="Genomic_DNA"/>
</dbReference>
<name>A0A365PEP2_ACIJU</name>
<comment type="caution">
    <text evidence="1">The sequence shown here is derived from an EMBL/GenBank/DDBJ whole genome shotgun (WGS) entry which is preliminary data.</text>
</comment>
<evidence type="ECO:0000313" key="2">
    <source>
        <dbReference type="Proteomes" id="UP000253688"/>
    </source>
</evidence>
<gene>
    <name evidence="1" type="ORF">DC346_16460</name>
</gene>
<protein>
    <submittedName>
        <fullName evidence="1">MarR family transcriptional regulator</fullName>
    </submittedName>
</protein>
<dbReference type="InterPro" id="IPR036390">
    <property type="entry name" value="WH_DNA-bd_sf"/>
</dbReference>
<sequence>MIKPQDILVLVKLISIENQHQIFKEYYSEAQLEWDKLEDEQLDIFLKLSAFYDSLSIRGLAEAVVISKSEVAESLKRLIKIGLLIVTSNSPFKRLELVEMQWKTNRRALLDLIIYSFQYFFHTEVGAIDIGIPTVFNNKKLSDHLSYSSSLPYIWPAQSYQSISGLAVEPLYKSVPYAALDDNFLYEVFALIDVFRIGSPREKKIAEKLLREYLQ</sequence>
<evidence type="ECO:0000313" key="1">
    <source>
        <dbReference type="EMBL" id="RBA41816.1"/>
    </source>
</evidence>
<accession>A0A365PEP2</accession>
<organism evidence="1 2">
    <name type="scientific">Acinetobacter junii</name>
    <dbReference type="NCBI Taxonomy" id="40215"/>
    <lineage>
        <taxon>Bacteria</taxon>
        <taxon>Pseudomonadati</taxon>
        <taxon>Pseudomonadota</taxon>
        <taxon>Gammaproteobacteria</taxon>
        <taxon>Moraxellales</taxon>
        <taxon>Moraxellaceae</taxon>
        <taxon>Acinetobacter</taxon>
    </lineage>
</organism>
<dbReference type="RefSeq" id="WP_004827010.1">
    <property type="nucleotide sequence ID" value="NZ_BKFG01000068.1"/>
</dbReference>
<proteinExistence type="predicted"/>
<reference evidence="1 2" key="1">
    <citation type="submission" date="2018-04" db="EMBL/GenBank/DDBJ databases">
        <title>Acinetobacter junii Genome sequencing and assembly.</title>
        <authorList>
            <person name="Su J."/>
            <person name="Rensing C."/>
            <person name="Mazhar H.S."/>
        </authorList>
    </citation>
    <scope>NUCLEOTIDE SEQUENCE [LARGE SCALE GENOMIC DNA]</scope>
    <source>
        <strain evidence="1 2">SC22</strain>
    </source>
</reference>
<dbReference type="AlphaFoldDB" id="A0A365PEP2"/>
<dbReference type="Proteomes" id="UP000253688">
    <property type="component" value="Unassembled WGS sequence"/>
</dbReference>
<dbReference type="SUPFAM" id="SSF46785">
    <property type="entry name" value="Winged helix' DNA-binding domain"/>
    <property type="match status" value="1"/>
</dbReference>